<feature type="compositionally biased region" description="Polar residues" evidence="1">
    <location>
        <begin position="64"/>
        <end position="80"/>
    </location>
</feature>
<feature type="region of interest" description="Disordered" evidence="1">
    <location>
        <begin position="393"/>
        <end position="425"/>
    </location>
</feature>
<feature type="compositionally biased region" description="Basic residues" evidence="1">
    <location>
        <begin position="251"/>
        <end position="261"/>
    </location>
</feature>
<evidence type="ECO:0000313" key="4">
    <source>
        <dbReference type="Proteomes" id="UP000398389"/>
    </source>
</evidence>
<dbReference type="SMART" id="SM00577">
    <property type="entry name" value="CPDc"/>
    <property type="match status" value="1"/>
</dbReference>
<dbReference type="RefSeq" id="XP_031853335.1">
    <property type="nucleotide sequence ID" value="XM_031997444.1"/>
</dbReference>
<dbReference type="InterPro" id="IPR004274">
    <property type="entry name" value="FCP1_dom"/>
</dbReference>
<dbReference type="GO" id="GO:1904262">
    <property type="term" value="P:negative regulation of TORC1 signaling"/>
    <property type="evidence" value="ECO:0007669"/>
    <property type="project" value="UniProtKB-ARBA"/>
</dbReference>
<dbReference type="PANTHER" id="PTHR12210">
    <property type="entry name" value="DULLARD PROTEIN PHOSPHATASE"/>
    <property type="match status" value="1"/>
</dbReference>
<dbReference type="GO" id="GO:0034605">
    <property type="term" value="P:cellular response to heat"/>
    <property type="evidence" value="ECO:0007669"/>
    <property type="project" value="UniProtKB-ARBA"/>
</dbReference>
<dbReference type="GO" id="GO:0016791">
    <property type="term" value="F:phosphatase activity"/>
    <property type="evidence" value="ECO:0007669"/>
    <property type="project" value="InterPro"/>
</dbReference>
<protein>
    <recommendedName>
        <fullName evidence="2">FCP1 homology domain-containing protein</fullName>
    </recommendedName>
</protein>
<dbReference type="InterPro" id="IPR023214">
    <property type="entry name" value="HAD_sf"/>
</dbReference>
<evidence type="ECO:0000256" key="1">
    <source>
        <dbReference type="SAM" id="MobiDB-lite"/>
    </source>
</evidence>
<dbReference type="OrthoDB" id="277011at2759"/>
<feature type="region of interest" description="Disordered" evidence="1">
    <location>
        <begin position="460"/>
        <end position="491"/>
    </location>
</feature>
<name>A0A5E8BFF4_9ASCO</name>
<feature type="compositionally biased region" description="Low complexity" evidence="1">
    <location>
        <begin position="303"/>
        <end position="332"/>
    </location>
</feature>
<dbReference type="AlphaFoldDB" id="A0A5E8BFF4"/>
<dbReference type="InterPro" id="IPR050365">
    <property type="entry name" value="TIM50"/>
</dbReference>
<feature type="domain" description="FCP1 homology" evidence="2">
    <location>
        <begin position="542"/>
        <end position="700"/>
    </location>
</feature>
<organism evidence="3 4">
    <name type="scientific">Magnusiomyces paraingens</name>
    <dbReference type="NCBI Taxonomy" id="2606893"/>
    <lineage>
        <taxon>Eukaryota</taxon>
        <taxon>Fungi</taxon>
        <taxon>Dikarya</taxon>
        <taxon>Ascomycota</taxon>
        <taxon>Saccharomycotina</taxon>
        <taxon>Dipodascomycetes</taxon>
        <taxon>Dipodascales</taxon>
        <taxon>Dipodascaceae</taxon>
        <taxon>Magnusiomyces</taxon>
    </lineage>
</organism>
<dbReference type="InterPro" id="IPR011948">
    <property type="entry name" value="Dullard_phosphatase"/>
</dbReference>
<feature type="compositionally biased region" description="Polar residues" evidence="1">
    <location>
        <begin position="128"/>
        <end position="154"/>
    </location>
</feature>
<dbReference type="PROSITE" id="PS50969">
    <property type="entry name" value="FCP1"/>
    <property type="match status" value="1"/>
</dbReference>
<sequence length="788" mass="83214">MSAGLSKATSVSPKASAHSAAAAATPAANIPASSPPSTTTSTSAANTITTTAPTTTTNNNNNNKLAPSQQSTRVKLTQTNSSSLAQPSLQQQHQPAPAPTAQTSSRRHSSSLAAAAPTLRTPGHRPSIVTTSTNPTLTAPSTGPLNYSSPTSHPAQGHAGSTRSSGRRSLGESLLRIFSCFSISRDSHQSHHHAQRFAYSSSSPASGNGANASTANAVTSSQGPIRTPPTRQTHQHPSPSQTASRAQTSAKRSHSISKKRLATATTSSNTNTAASKPSTKSTSAAAAATTSLRPPEKSHTRSKSAASSRSTASSASTSSSSSTSSSASTSAAQTPLHPDESYEAEIPPRHASPALPSVSTASPHGSIQPPTTSGRSSLEHTRNLLHRARDKLSEKFSDDHTPDSTGESSSSSGTATTTSSSTAATTTTTVGAAAVAAASAAVTSSAATTAAAAAAAAAASSASSSTPTSHLQPTSTTSSTISSSSTDSQNQYEYEDYPQVQYNPDEKDDGSYYPYEGMVNEEGYLLSTLGPEAALLKPATPEMSGRKCLVLDLDETLVHSSFKYLRRADFVIPVEIDLQYHNVYVIKRPGVDEFMRRVGQLYEIVVFTASVSRYGDPLLDQLDIHNVVHHRLFRESCFNHQGNYIKDLSVLGRPLKDTIIIDNSPTSYAFHPQHAIPVSSWFSDAHDNELLDMIPFLEDLASDKVADVSLSLDVNYDDDMIEEDEEVQAEGARHLVHMQFEEERYEEEQRQQEEEAAAALQQEQLQIPQVDEPSDDGPPIVIPRISGS</sequence>
<dbReference type="SUPFAM" id="SSF56784">
    <property type="entry name" value="HAD-like"/>
    <property type="match status" value="1"/>
</dbReference>
<feature type="region of interest" description="Disordered" evidence="1">
    <location>
        <begin position="742"/>
        <end position="788"/>
    </location>
</feature>
<dbReference type="InterPro" id="IPR036412">
    <property type="entry name" value="HAD-like_sf"/>
</dbReference>
<dbReference type="GO" id="GO:0045944">
    <property type="term" value="P:positive regulation of transcription by RNA polymerase II"/>
    <property type="evidence" value="ECO:0007669"/>
    <property type="project" value="UniProtKB-ARBA"/>
</dbReference>
<dbReference type="GO" id="GO:0034198">
    <property type="term" value="P:cellular response to amino acid starvation"/>
    <property type="evidence" value="ECO:0007669"/>
    <property type="project" value="UniProtKB-ARBA"/>
</dbReference>
<feature type="compositionally biased region" description="Basic and acidic residues" evidence="1">
    <location>
        <begin position="742"/>
        <end position="753"/>
    </location>
</feature>
<feature type="region of interest" description="Disordered" evidence="1">
    <location>
        <begin position="1"/>
        <end position="168"/>
    </location>
</feature>
<feature type="compositionally biased region" description="Low complexity" evidence="1">
    <location>
        <begin position="81"/>
        <end position="116"/>
    </location>
</feature>
<feature type="compositionally biased region" description="Basic and acidic residues" evidence="1">
    <location>
        <begin position="393"/>
        <end position="402"/>
    </location>
</feature>
<dbReference type="Proteomes" id="UP000398389">
    <property type="component" value="Unassembled WGS sequence"/>
</dbReference>
<feature type="compositionally biased region" description="Low complexity" evidence="1">
    <location>
        <begin position="404"/>
        <end position="425"/>
    </location>
</feature>
<dbReference type="Gene3D" id="3.40.50.1000">
    <property type="entry name" value="HAD superfamily/HAD-like"/>
    <property type="match status" value="1"/>
</dbReference>
<feature type="compositionally biased region" description="Low complexity" evidence="1">
    <location>
        <begin position="262"/>
        <end position="291"/>
    </location>
</feature>
<gene>
    <name evidence="3" type="ORF">SAPINGB_P002726</name>
</gene>
<feature type="region of interest" description="Disordered" evidence="1">
    <location>
        <begin position="194"/>
        <end position="379"/>
    </location>
</feature>
<dbReference type="NCBIfam" id="TIGR02251">
    <property type="entry name" value="HIF-SF_euk"/>
    <property type="match status" value="1"/>
</dbReference>
<dbReference type="Pfam" id="PF03031">
    <property type="entry name" value="NIF"/>
    <property type="match status" value="1"/>
</dbReference>
<feature type="compositionally biased region" description="Low complexity" evidence="1">
    <location>
        <begin position="198"/>
        <end position="221"/>
    </location>
</feature>
<dbReference type="FunFam" id="3.40.50.1000:FF:000043">
    <property type="entry name" value="General stress response phosphoprotein phosphatase Psr1/2"/>
    <property type="match status" value="1"/>
</dbReference>
<dbReference type="GeneID" id="43581544"/>
<feature type="compositionally biased region" description="Polar residues" evidence="1">
    <location>
        <begin position="229"/>
        <end position="250"/>
    </location>
</feature>
<reference evidence="3 4" key="1">
    <citation type="submission" date="2019-09" db="EMBL/GenBank/DDBJ databases">
        <authorList>
            <person name="Brejova B."/>
        </authorList>
    </citation>
    <scope>NUCLEOTIDE SEQUENCE [LARGE SCALE GENOMIC DNA]</scope>
</reference>
<keyword evidence="4" id="KW-1185">Reference proteome</keyword>
<feature type="compositionally biased region" description="Low complexity" evidence="1">
    <location>
        <begin position="460"/>
        <end position="488"/>
    </location>
</feature>
<dbReference type="EMBL" id="CABVLU010000002">
    <property type="protein sequence ID" value="VVT50364.1"/>
    <property type="molecule type" value="Genomic_DNA"/>
</dbReference>
<accession>A0A5E8BFF4</accession>
<evidence type="ECO:0000313" key="3">
    <source>
        <dbReference type="EMBL" id="VVT50364.1"/>
    </source>
</evidence>
<feature type="compositionally biased region" description="Polar residues" evidence="1">
    <location>
        <begin position="357"/>
        <end position="376"/>
    </location>
</feature>
<feature type="compositionally biased region" description="Low complexity" evidence="1">
    <location>
        <begin position="15"/>
        <end position="63"/>
    </location>
</feature>
<evidence type="ECO:0000259" key="2">
    <source>
        <dbReference type="PROSITE" id="PS50969"/>
    </source>
</evidence>
<proteinExistence type="predicted"/>
<feature type="compositionally biased region" description="Low complexity" evidence="1">
    <location>
        <begin position="757"/>
        <end position="766"/>
    </location>
</feature>
<dbReference type="CDD" id="cd07521">
    <property type="entry name" value="HAD_FCP1-like"/>
    <property type="match status" value="1"/>
</dbReference>
<dbReference type="GO" id="GO:0009651">
    <property type="term" value="P:response to salt stress"/>
    <property type="evidence" value="ECO:0007669"/>
    <property type="project" value="UniProtKB-ARBA"/>
</dbReference>